<keyword evidence="4 6" id="KW-0456">Lyase</keyword>
<evidence type="ECO:0000256" key="4">
    <source>
        <dbReference type="ARBA" id="ARBA00023239"/>
    </source>
</evidence>
<dbReference type="PANTHER" id="PTHR30246">
    <property type="entry name" value="2-KETO-3-DEOXY-6-PHOSPHOGLUCONATE ALDOLASE"/>
    <property type="match status" value="1"/>
</dbReference>
<dbReference type="InterPro" id="IPR000887">
    <property type="entry name" value="Aldlse_KDPG_KHG"/>
</dbReference>
<evidence type="ECO:0000256" key="5">
    <source>
        <dbReference type="ARBA" id="ARBA00023277"/>
    </source>
</evidence>
<protein>
    <submittedName>
        <fullName evidence="6">2-dehydro-3-deoxy-6-phosphogalactonate aldolase</fullName>
        <ecNumber evidence="6">4.1.2.21</ecNumber>
    </submittedName>
</protein>
<accession>A0A6N8HZ91</accession>
<keyword evidence="5" id="KW-0119">Carbohydrate metabolism</keyword>
<sequence length="208" mass="22657">MKSSLDQFPRVTCILRGFSAQETDRILVILCRSKIRSVEIAYNTPDASRILRDSIQKYGDRILFGAGTVTCQEALEDVVDAGVDFVLSPVTFTREMLRYCREKNVISVPGAFSPSEVAAQFERGADIVKIFPAVTVGPSYFKQLSGPMGHRRLMAVGGISADNAAEFIGAGAEYLGIGSGMFRWEDVAAGNTSAMRESVRAFETALKL</sequence>
<evidence type="ECO:0000256" key="3">
    <source>
        <dbReference type="ARBA" id="ARBA00011233"/>
    </source>
</evidence>
<reference evidence="6 7" key="1">
    <citation type="submission" date="2019-09" db="EMBL/GenBank/DDBJ databases">
        <title>Genome sequence of Clostridium sp. EA1.</title>
        <authorList>
            <person name="Poehlein A."/>
            <person name="Bengelsdorf F.R."/>
            <person name="Daniel R."/>
        </authorList>
    </citation>
    <scope>NUCLEOTIDE SEQUENCE [LARGE SCALE GENOMIC DNA]</scope>
    <source>
        <strain evidence="6 7">EA1</strain>
    </source>
</reference>
<comment type="pathway">
    <text evidence="1">Carbohydrate acid metabolism.</text>
</comment>
<dbReference type="SUPFAM" id="SSF51569">
    <property type="entry name" value="Aldolase"/>
    <property type="match status" value="1"/>
</dbReference>
<evidence type="ECO:0000313" key="6">
    <source>
        <dbReference type="EMBL" id="MVB10797.1"/>
    </source>
</evidence>
<dbReference type="AlphaFoldDB" id="A0A6N8HZ91"/>
<evidence type="ECO:0000256" key="1">
    <source>
        <dbReference type="ARBA" id="ARBA00004761"/>
    </source>
</evidence>
<name>A0A6N8HZ91_9FIRM</name>
<proteinExistence type="inferred from homology"/>
<comment type="caution">
    <text evidence="6">The sequence shown here is derived from an EMBL/GenBank/DDBJ whole genome shotgun (WGS) entry which is preliminary data.</text>
</comment>
<evidence type="ECO:0000313" key="7">
    <source>
        <dbReference type="Proteomes" id="UP000469440"/>
    </source>
</evidence>
<dbReference type="Gene3D" id="3.20.20.70">
    <property type="entry name" value="Aldolase class I"/>
    <property type="match status" value="1"/>
</dbReference>
<dbReference type="EMBL" id="VWXL01000047">
    <property type="protein sequence ID" value="MVB10797.1"/>
    <property type="molecule type" value="Genomic_DNA"/>
</dbReference>
<comment type="subunit">
    <text evidence="3">Homotrimer.</text>
</comment>
<dbReference type="Proteomes" id="UP000469440">
    <property type="component" value="Unassembled WGS sequence"/>
</dbReference>
<dbReference type="PANTHER" id="PTHR30246:SF1">
    <property type="entry name" value="2-DEHYDRO-3-DEOXY-6-PHOSPHOGALACTONATE ALDOLASE-RELATED"/>
    <property type="match status" value="1"/>
</dbReference>
<dbReference type="GO" id="GO:0008674">
    <property type="term" value="F:2-dehydro-3-deoxy-6-phosphogalactonate aldolase activity"/>
    <property type="evidence" value="ECO:0007669"/>
    <property type="project" value="UniProtKB-EC"/>
</dbReference>
<gene>
    <name evidence="6" type="primary">dgoA</name>
    <name evidence="6" type="ORF">CAFE_14950</name>
</gene>
<dbReference type="Pfam" id="PF01081">
    <property type="entry name" value="Aldolase"/>
    <property type="match status" value="1"/>
</dbReference>
<dbReference type="InterPro" id="IPR013785">
    <property type="entry name" value="Aldolase_TIM"/>
</dbReference>
<dbReference type="CDD" id="cd00452">
    <property type="entry name" value="KDPG_aldolase"/>
    <property type="match status" value="1"/>
</dbReference>
<evidence type="ECO:0000256" key="2">
    <source>
        <dbReference type="ARBA" id="ARBA00006906"/>
    </source>
</evidence>
<organism evidence="6 7">
    <name type="scientific">Caproicibacter fermentans</name>
    <dbReference type="NCBI Taxonomy" id="2576756"/>
    <lineage>
        <taxon>Bacteria</taxon>
        <taxon>Bacillati</taxon>
        <taxon>Bacillota</taxon>
        <taxon>Clostridia</taxon>
        <taxon>Eubacteriales</taxon>
        <taxon>Acutalibacteraceae</taxon>
        <taxon>Caproicibacter</taxon>
    </lineage>
</organism>
<comment type="similarity">
    <text evidence="2">Belongs to the KHG/KDPG aldolase family.</text>
</comment>
<dbReference type="RefSeq" id="WP_156990243.1">
    <property type="nucleotide sequence ID" value="NZ_VWXL01000047.1"/>
</dbReference>
<dbReference type="OrthoDB" id="9802667at2"/>
<keyword evidence="7" id="KW-1185">Reference proteome</keyword>
<dbReference type="EC" id="4.1.2.21" evidence="6"/>